<reference evidence="2" key="1">
    <citation type="submission" date="2020-05" db="EMBL/GenBank/DDBJ databases">
        <title>Phylogenomic resolution of chytrid fungi.</title>
        <authorList>
            <person name="Stajich J.E."/>
            <person name="Amses K."/>
            <person name="Simmons R."/>
            <person name="Seto K."/>
            <person name="Myers J."/>
            <person name="Bonds A."/>
            <person name="Quandt C.A."/>
            <person name="Barry K."/>
            <person name="Liu P."/>
            <person name="Grigoriev I."/>
            <person name="Longcore J.E."/>
            <person name="James T.Y."/>
        </authorList>
    </citation>
    <scope>NUCLEOTIDE SEQUENCE</scope>
    <source>
        <strain evidence="2">JEL0318</strain>
    </source>
</reference>
<dbReference type="PANTHER" id="PTHR31649">
    <property type="entry name" value="AGAP009604-PA"/>
    <property type="match status" value="1"/>
</dbReference>
<feature type="compositionally biased region" description="Gly residues" evidence="1">
    <location>
        <begin position="120"/>
        <end position="140"/>
    </location>
</feature>
<feature type="region of interest" description="Disordered" evidence="1">
    <location>
        <begin position="65"/>
        <end position="91"/>
    </location>
</feature>
<comment type="caution">
    <text evidence="2">The sequence shown here is derived from an EMBL/GenBank/DDBJ whole genome shotgun (WGS) entry which is preliminary data.</text>
</comment>
<evidence type="ECO:0000313" key="3">
    <source>
        <dbReference type="Proteomes" id="UP001212841"/>
    </source>
</evidence>
<proteinExistence type="predicted"/>
<dbReference type="Proteomes" id="UP001212841">
    <property type="component" value="Unassembled WGS sequence"/>
</dbReference>
<feature type="region of interest" description="Disordered" evidence="1">
    <location>
        <begin position="120"/>
        <end position="160"/>
    </location>
</feature>
<feature type="compositionally biased region" description="Basic and acidic residues" evidence="1">
    <location>
        <begin position="65"/>
        <end position="79"/>
    </location>
</feature>
<dbReference type="PANTHER" id="PTHR31649:SF1">
    <property type="entry name" value="FARNESOIC ACID O-METHYL TRANSFERASE DOMAIN-CONTAINING PROTEIN"/>
    <property type="match status" value="1"/>
</dbReference>
<dbReference type="Pfam" id="PF11901">
    <property type="entry name" value="DM9"/>
    <property type="match status" value="1"/>
</dbReference>
<dbReference type="SMART" id="SM00696">
    <property type="entry name" value="DM9"/>
    <property type="match status" value="2"/>
</dbReference>
<keyword evidence="3" id="KW-1185">Reference proteome</keyword>
<evidence type="ECO:0000313" key="2">
    <source>
        <dbReference type="EMBL" id="KAJ3038927.1"/>
    </source>
</evidence>
<dbReference type="EMBL" id="JADGJD010001684">
    <property type="protein sequence ID" value="KAJ3038927.1"/>
    <property type="molecule type" value="Genomic_DNA"/>
</dbReference>
<gene>
    <name evidence="2" type="ORF">HK097_002993</name>
</gene>
<dbReference type="AlphaFoldDB" id="A0AAD5S4Q8"/>
<evidence type="ECO:0000256" key="1">
    <source>
        <dbReference type="SAM" id="MobiDB-lite"/>
    </source>
</evidence>
<sequence length="407" mass="42895">MSYNANQDNGNQDTDRGLKEAFQSVQNSFSSEGDYNGVKVLGGLAGVAAVGGLGYVGYNQWLQHQGKDDNPQAAEEFKQQAKPVAVDPQNKTATVVNDQNAYGAAAGGYGAQGGYGSNQTQGGYGGQQQQNGYGGQGGYGDQNNSYGQQQQQQQPQEDHSTRNTALKVLGGLAGVASIGGLGYVGYKQWIEHKNKEDSPQAAEEFKQEAKPVEVNPQTQTVQVAGDNNANISNQYQQAIAAGGYTGNQVNANGGTGCQGVQWQVQYGDKPYPSNAIRGGQESDGQPLYIARTKHTDGTVQPGKAGPTTGGGCLYAWGGRELYSSVYEVLVGDQNSVKWVDVQGTPQPNGWTPIEAGKDSDGSVLWIAKANYEGSQQIGKAGPALGEGLVGWGGQQRKVQQYQVLARA</sequence>
<organism evidence="2 3">
    <name type="scientific">Rhizophlyctis rosea</name>
    <dbReference type="NCBI Taxonomy" id="64517"/>
    <lineage>
        <taxon>Eukaryota</taxon>
        <taxon>Fungi</taxon>
        <taxon>Fungi incertae sedis</taxon>
        <taxon>Chytridiomycota</taxon>
        <taxon>Chytridiomycota incertae sedis</taxon>
        <taxon>Chytridiomycetes</taxon>
        <taxon>Rhizophlyctidales</taxon>
        <taxon>Rhizophlyctidaceae</taxon>
        <taxon>Rhizophlyctis</taxon>
    </lineage>
</organism>
<protein>
    <submittedName>
        <fullName evidence="2">Uncharacterized protein</fullName>
    </submittedName>
</protein>
<feature type="compositionally biased region" description="Low complexity" evidence="1">
    <location>
        <begin position="141"/>
        <end position="154"/>
    </location>
</feature>
<name>A0AAD5S4Q8_9FUNG</name>
<dbReference type="InterPro" id="IPR006616">
    <property type="entry name" value="DM9_repeat"/>
</dbReference>
<accession>A0AAD5S4Q8</accession>